<protein>
    <submittedName>
        <fullName evidence="1">Uncharacterized protein</fullName>
    </submittedName>
</protein>
<organism evidence="1 2">
    <name type="scientific">Coccidioides immitis RMSCC 2394</name>
    <dbReference type="NCBI Taxonomy" id="404692"/>
    <lineage>
        <taxon>Eukaryota</taxon>
        <taxon>Fungi</taxon>
        <taxon>Dikarya</taxon>
        <taxon>Ascomycota</taxon>
        <taxon>Pezizomycotina</taxon>
        <taxon>Eurotiomycetes</taxon>
        <taxon>Eurotiomycetidae</taxon>
        <taxon>Onygenales</taxon>
        <taxon>Onygenaceae</taxon>
        <taxon>Coccidioides</taxon>
    </lineage>
</organism>
<sequence>MGGVETLSQSRELLEPRCAIPAMFASSSSFSSPSRCTFDIRSRRRELGASRSQALSEMDFELKGQPPTAVILERAEPSLAGSPNFQAAPIILDLVILPYGVHELRTRAGQP</sequence>
<proteinExistence type="predicted"/>
<name>A0A0J6YB49_COCIT</name>
<dbReference type="EMBL" id="DS028095">
    <property type="protein sequence ID" value="KMP04965.1"/>
    <property type="molecule type" value="Genomic_DNA"/>
</dbReference>
<evidence type="ECO:0000313" key="2">
    <source>
        <dbReference type="Proteomes" id="UP000054565"/>
    </source>
</evidence>
<reference evidence="2" key="1">
    <citation type="journal article" date="2010" name="Genome Res.">
        <title>Population genomic sequencing of Coccidioides fungi reveals recent hybridization and transposon control.</title>
        <authorList>
            <person name="Neafsey D.E."/>
            <person name="Barker B.M."/>
            <person name="Sharpton T.J."/>
            <person name="Stajich J.E."/>
            <person name="Park D.J."/>
            <person name="Whiston E."/>
            <person name="Hung C.-Y."/>
            <person name="McMahan C."/>
            <person name="White J."/>
            <person name="Sykes S."/>
            <person name="Heiman D."/>
            <person name="Young S."/>
            <person name="Zeng Q."/>
            <person name="Abouelleil A."/>
            <person name="Aftuck L."/>
            <person name="Bessette D."/>
            <person name="Brown A."/>
            <person name="FitzGerald M."/>
            <person name="Lui A."/>
            <person name="Macdonald J.P."/>
            <person name="Priest M."/>
            <person name="Orbach M.J."/>
            <person name="Galgiani J.N."/>
            <person name="Kirkland T.N."/>
            <person name="Cole G.T."/>
            <person name="Birren B.W."/>
            <person name="Henn M.R."/>
            <person name="Taylor J.W."/>
            <person name="Rounsley S.D."/>
        </authorList>
    </citation>
    <scope>NUCLEOTIDE SEQUENCE [LARGE SCALE GENOMIC DNA]</scope>
    <source>
        <strain evidence="2">RMSCC 2394</strain>
    </source>
</reference>
<gene>
    <name evidence="1" type="ORF">CIRG_04646</name>
</gene>
<evidence type="ECO:0000313" key="1">
    <source>
        <dbReference type="EMBL" id="KMP04965.1"/>
    </source>
</evidence>
<accession>A0A0J6YB49</accession>
<dbReference type="AlphaFoldDB" id="A0A0J6YB49"/>
<dbReference type="Proteomes" id="UP000054565">
    <property type="component" value="Unassembled WGS sequence"/>
</dbReference>